<protein>
    <submittedName>
        <fullName evidence="1">Uncharacterized protein</fullName>
    </submittedName>
</protein>
<accession>A0A3P7JIV0</accession>
<dbReference type="Gene3D" id="3.30.420.40">
    <property type="match status" value="1"/>
</dbReference>
<keyword evidence="2" id="KW-1185">Reference proteome</keyword>
<dbReference type="OrthoDB" id="5132116at2759"/>
<name>A0A3P7JIV0_STRVU</name>
<dbReference type="AlphaFoldDB" id="A0A3P7JIV0"/>
<dbReference type="Proteomes" id="UP000270094">
    <property type="component" value="Unassembled WGS sequence"/>
</dbReference>
<reference evidence="1 2" key="1">
    <citation type="submission" date="2018-11" db="EMBL/GenBank/DDBJ databases">
        <authorList>
            <consortium name="Pathogen Informatics"/>
        </authorList>
    </citation>
    <scope>NUCLEOTIDE SEQUENCE [LARGE SCALE GENOMIC DNA]</scope>
</reference>
<evidence type="ECO:0000313" key="1">
    <source>
        <dbReference type="EMBL" id="VDM85641.1"/>
    </source>
</evidence>
<dbReference type="PROSITE" id="PS00432">
    <property type="entry name" value="ACTINS_2"/>
    <property type="match status" value="1"/>
</dbReference>
<evidence type="ECO:0000313" key="2">
    <source>
        <dbReference type="Proteomes" id="UP000270094"/>
    </source>
</evidence>
<organism evidence="1 2">
    <name type="scientific">Strongylus vulgaris</name>
    <name type="common">Blood worm</name>
    <dbReference type="NCBI Taxonomy" id="40348"/>
    <lineage>
        <taxon>Eukaryota</taxon>
        <taxon>Metazoa</taxon>
        <taxon>Ecdysozoa</taxon>
        <taxon>Nematoda</taxon>
        <taxon>Chromadorea</taxon>
        <taxon>Rhabditida</taxon>
        <taxon>Rhabditina</taxon>
        <taxon>Rhabditomorpha</taxon>
        <taxon>Strongyloidea</taxon>
        <taxon>Strongylidae</taxon>
        <taxon>Strongylus</taxon>
    </lineage>
</organism>
<proteinExistence type="predicted"/>
<dbReference type="Pfam" id="PF00022">
    <property type="entry name" value="Actin"/>
    <property type="match status" value="1"/>
</dbReference>
<dbReference type="EMBL" id="UYYB01143286">
    <property type="protein sequence ID" value="VDM85641.1"/>
    <property type="molecule type" value="Genomic_DNA"/>
</dbReference>
<sequence length="60" mass="7025">MFQDNQTESLCRTYSNGKTIWSLDRWLDFGVLGNGSFQQMWIAKSEYDETGRTIVENRCP</sequence>
<gene>
    <name evidence="1" type="ORF">SVUK_LOCUS20639</name>
</gene>
<dbReference type="InterPro" id="IPR004001">
    <property type="entry name" value="Actin_CS"/>
</dbReference>
<dbReference type="InterPro" id="IPR004000">
    <property type="entry name" value="Actin"/>
</dbReference>